<keyword evidence="6" id="KW-0030">Aminoacyl-tRNA synthetase</keyword>
<name>A0ABP1PN33_9HEXA</name>
<dbReference type="PANTHER" id="PTHR11778">
    <property type="entry name" value="SERYL-TRNA SYNTHETASE"/>
    <property type="match status" value="1"/>
</dbReference>
<keyword evidence="4" id="KW-0547">Nucleotide-binding</keyword>
<sequence>MASKRLAFLRSSQWLGGNNNNASRSTAASVFRGGGKFPLISQTQTNSSVGASTCFYSACRCNSSQAHERPQSSDDKVKDETRRKGDQDDKKYFKQLSKTSNPYWIANAEAVFNRLDWNRLTNPKNKTALIESFNKRFAEVDLETICKLLRERDRSTNEEERKALTEKLVLLGLWVPNETHGESEAIEGEVPKEVFRFGEPTGESVLEFSKFCNRFGYLRDDQLGNLAYVKSYYLKGPLAELEEGLIRFSLNSLVKNDFQLISVPDIIYPHIIESCGMKTRGERDQVFWLHSEGSDENVCLSGTAEMSIGGSLQNQVFDEEDLPIKFTSVSRCFRAETSSLEEERGLYRVHEFTKVEMFGVTANETGIESDELHQEFRRIEESNFASLNIHFKTLEMPPSELGSSAYRKFDIEAWMPGRKMFGEISSCSNCTDFQSRRLNIRYRPKNAKNPEDLKYTHTVNGTACAVPRLLVTLVENFQKPDGNVELPQVLKPFMPRSWKDSMSNFPNHKSLFLRNKSQQDKYVHHRMEK</sequence>
<keyword evidence="5" id="KW-0067">ATP-binding</keyword>
<reference evidence="10 11" key="1">
    <citation type="submission" date="2024-08" db="EMBL/GenBank/DDBJ databases">
        <authorList>
            <person name="Cucini C."/>
            <person name="Frati F."/>
        </authorList>
    </citation>
    <scope>NUCLEOTIDE SEQUENCE [LARGE SCALE GENOMIC DNA]</scope>
</reference>
<dbReference type="InterPro" id="IPR006195">
    <property type="entry name" value="aa-tRNA-synth_II"/>
</dbReference>
<dbReference type="Pfam" id="PF00587">
    <property type="entry name" value="tRNA-synt_2b"/>
    <property type="match status" value="1"/>
</dbReference>
<dbReference type="EC" id="6.1.1.11" evidence="2"/>
<gene>
    <name evidence="10" type="ORF">ODALV1_LOCUS909</name>
</gene>
<evidence type="ECO:0000256" key="4">
    <source>
        <dbReference type="ARBA" id="ARBA00022741"/>
    </source>
</evidence>
<dbReference type="Proteomes" id="UP001642540">
    <property type="component" value="Unassembled WGS sequence"/>
</dbReference>
<evidence type="ECO:0000256" key="3">
    <source>
        <dbReference type="ARBA" id="ARBA00022598"/>
    </source>
</evidence>
<evidence type="ECO:0000256" key="5">
    <source>
        <dbReference type="ARBA" id="ARBA00022840"/>
    </source>
</evidence>
<evidence type="ECO:0000256" key="1">
    <source>
        <dbReference type="ARBA" id="ARBA00010728"/>
    </source>
</evidence>
<evidence type="ECO:0000256" key="7">
    <source>
        <dbReference type="ARBA" id="ARBA00031113"/>
    </source>
</evidence>
<comment type="caution">
    <text evidence="10">The sequence shown here is derived from an EMBL/GenBank/DDBJ whole genome shotgun (WGS) entry which is preliminary data.</text>
</comment>
<comment type="similarity">
    <text evidence="1">Belongs to the class-II aminoacyl-tRNA synthetase family. Type-1 seryl-tRNA synthetase subfamily.</text>
</comment>
<evidence type="ECO:0000256" key="8">
    <source>
        <dbReference type="SAM" id="MobiDB-lite"/>
    </source>
</evidence>
<keyword evidence="3" id="KW-0436">Ligase</keyword>
<accession>A0ABP1PN33</accession>
<evidence type="ECO:0000256" key="2">
    <source>
        <dbReference type="ARBA" id="ARBA00012840"/>
    </source>
</evidence>
<feature type="compositionally biased region" description="Basic and acidic residues" evidence="8">
    <location>
        <begin position="66"/>
        <end position="91"/>
    </location>
</feature>
<dbReference type="PROSITE" id="PS50862">
    <property type="entry name" value="AA_TRNA_LIGASE_II"/>
    <property type="match status" value="1"/>
</dbReference>
<evidence type="ECO:0000313" key="11">
    <source>
        <dbReference type="Proteomes" id="UP001642540"/>
    </source>
</evidence>
<organism evidence="10 11">
    <name type="scientific">Orchesella dallaii</name>
    <dbReference type="NCBI Taxonomy" id="48710"/>
    <lineage>
        <taxon>Eukaryota</taxon>
        <taxon>Metazoa</taxon>
        <taxon>Ecdysozoa</taxon>
        <taxon>Arthropoda</taxon>
        <taxon>Hexapoda</taxon>
        <taxon>Collembola</taxon>
        <taxon>Entomobryomorpha</taxon>
        <taxon>Entomobryoidea</taxon>
        <taxon>Orchesellidae</taxon>
        <taxon>Orchesellinae</taxon>
        <taxon>Orchesella</taxon>
    </lineage>
</organism>
<dbReference type="InterPro" id="IPR045864">
    <property type="entry name" value="aa-tRNA-synth_II/BPL/LPL"/>
</dbReference>
<evidence type="ECO:0000313" key="10">
    <source>
        <dbReference type="EMBL" id="CAL8069719.1"/>
    </source>
</evidence>
<dbReference type="InterPro" id="IPR002317">
    <property type="entry name" value="Ser-tRNA-ligase_type_1"/>
</dbReference>
<evidence type="ECO:0000259" key="9">
    <source>
        <dbReference type="PROSITE" id="PS50862"/>
    </source>
</evidence>
<evidence type="ECO:0000256" key="6">
    <source>
        <dbReference type="ARBA" id="ARBA00023146"/>
    </source>
</evidence>
<dbReference type="Gene3D" id="3.30.930.10">
    <property type="entry name" value="Bira Bifunctional Protein, Domain 2"/>
    <property type="match status" value="1"/>
</dbReference>
<dbReference type="InterPro" id="IPR002314">
    <property type="entry name" value="aa-tRNA-synt_IIb"/>
</dbReference>
<protein>
    <recommendedName>
        <fullName evidence="2">serine--tRNA ligase</fullName>
        <ecNumber evidence="2">6.1.1.11</ecNumber>
    </recommendedName>
    <alternativeName>
        <fullName evidence="7">Seryl-tRNA synthetase</fullName>
    </alternativeName>
</protein>
<feature type="region of interest" description="Disordered" evidence="8">
    <location>
        <begin position="65"/>
        <end position="91"/>
    </location>
</feature>
<dbReference type="SUPFAM" id="SSF55681">
    <property type="entry name" value="Class II aaRS and biotin synthetases"/>
    <property type="match status" value="1"/>
</dbReference>
<keyword evidence="11" id="KW-1185">Reference proteome</keyword>
<dbReference type="EMBL" id="CAXLJM020000004">
    <property type="protein sequence ID" value="CAL8069719.1"/>
    <property type="molecule type" value="Genomic_DNA"/>
</dbReference>
<dbReference type="PRINTS" id="PR00981">
    <property type="entry name" value="TRNASYNTHSER"/>
</dbReference>
<proteinExistence type="inferred from homology"/>
<feature type="domain" description="Aminoacyl-transfer RNA synthetases class-II family profile" evidence="9">
    <location>
        <begin position="253"/>
        <end position="487"/>
    </location>
</feature>